<dbReference type="Proteomes" id="UP001596417">
    <property type="component" value="Unassembled WGS sequence"/>
</dbReference>
<dbReference type="GeneID" id="76200841"/>
<dbReference type="EMBL" id="JBHTAX010000001">
    <property type="protein sequence ID" value="MFC7191140.1"/>
    <property type="molecule type" value="Genomic_DNA"/>
</dbReference>
<dbReference type="RefSeq" id="WP_264555775.1">
    <property type="nucleotide sequence ID" value="NZ_CP109979.1"/>
</dbReference>
<gene>
    <name evidence="2" type="ORF">ACFQL7_15845</name>
</gene>
<sequence>MKILADTNVPEEYVSALRGDGHDVIYSHDVATLGPEATDDAITNYAEYEDYAILSTDVKYFGSREAKVPVFVAPQSMSGGDVRAAIARIEAIPFDPTQTDPLWLSGV</sequence>
<evidence type="ECO:0000259" key="1">
    <source>
        <dbReference type="Pfam" id="PF18480"/>
    </source>
</evidence>
<evidence type="ECO:0000313" key="2">
    <source>
        <dbReference type="EMBL" id="MFC7191140.1"/>
    </source>
</evidence>
<organism evidence="2 3">
    <name type="scientific">Halocatena marina</name>
    <dbReference type="NCBI Taxonomy" id="2934937"/>
    <lineage>
        <taxon>Archaea</taxon>
        <taxon>Methanobacteriati</taxon>
        <taxon>Methanobacteriota</taxon>
        <taxon>Stenosarchaea group</taxon>
        <taxon>Halobacteria</taxon>
        <taxon>Halobacteriales</taxon>
        <taxon>Natronomonadaceae</taxon>
        <taxon>Halocatena</taxon>
    </lineage>
</organism>
<dbReference type="Pfam" id="PF18480">
    <property type="entry name" value="DUF5615"/>
    <property type="match status" value="1"/>
</dbReference>
<protein>
    <submittedName>
        <fullName evidence="2">DUF5615 family PIN-like protein</fullName>
    </submittedName>
</protein>
<comment type="caution">
    <text evidence="2">The sequence shown here is derived from an EMBL/GenBank/DDBJ whole genome shotgun (WGS) entry which is preliminary data.</text>
</comment>
<feature type="domain" description="DUF5615" evidence="1">
    <location>
        <begin position="1"/>
        <end position="61"/>
    </location>
</feature>
<keyword evidence="3" id="KW-1185">Reference proteome</keyword>
<name>A0ABD5YUF5_9EURY</name>
<dbReference type="AlphaFoldDB" id="A0ABD5YUF5"/>
<reference evidence="2 3" key="1">
    <citation type="journal article" date="2019" name="Int. J. Syst. Evol. Microbiol.">
        <title>The Global Catalogue of Microorganisms (GCM) 10K type strain sequencing project: providing services to taxonomists for standard genome sequencing and annotation.</title>
        <authorList>
            <consortium name="The Broad Institute Genomics Platform"/>
            <consortium name="The Broad Institute Genome Sequencing Center for Infectious Disease"/>
            <person name="Wu L."/>
            <person name="Ma J."/>
        </authorList>
    </citation>
    <scope>NUCLEOTIDE SEQUENCE [LARGE SCALE GENOMIC DNA]</scope>
    <source>
        <strain evidence="2 3">RDMS1</strain>
    </source>
</reference>
<dbReference type="InterPro" id="IPR041049">
    <property type="entry name" value="DUF5615"/>
</dbReference>
<proteinExistence type="predicted"/>
<evidence type="ECO:0000313" key="3">
    <source>
        <dbReference type="Proteomes" id="UP001596417"/>
    </source>
</evidence>
<accession>A0ABD5YUF5</accession>